<feature type="transmembrane region" description="Helical" evidence="1">
    <location>
        <begin position="199"/>
        <end position="220"/>
    </location>
</feature>
<keyword evidence="1" id="KW-0812">Transmembrane</keyword>
<feature type="transmembrane region" description="Helical" evidence="1">
    <location>
        <begin position="292"/>
        <end position="308"/>
    </location>
</feature>
<feature type="transmembrane region" description="Helical" evidence="1">
    <location>
        <begin position="24"/>
        <end position="43"/>
    </location>
</feature>
<feature type="transmembrane region" description="Helical" evidence="1">
    <location>
        <begin position="320"/>
        <end position="338"/>
    </location>
</feature>
<feature type="transmembrane region" description="Helical" evidence="1">
    <location>
        <begin position="125"/>
        <end position="154"/>
    </location>
</feature>
<dbReference type="Pfam" id="PF14897">
    <property type="entry name" value="EpsG"/>
    <property type="match status" value="1"/>
</dbReference>
<sequence>MGIYLLVIGEISILSLIQNRLRNTYLFVITLSLILLVGMRPLLLGTDTGSYVDLFNGIVNGRYWDSSLSNLFSGRFEIGFLDYVKLVAGFTDNPRFLLLSSAIIMYVPLAFYIKRESLNPMLSFLLFFTMTYFPQSMSAMRQSMAVGFLMLAVLSLNSRYRWWVPYLWIFIAFLFHRSAILFLLVMWLKRYRFTTKKAVMAVIGSIIVAISFTTIFTVLLKYIPSYSYYSNSIGHLSVKLALMMNISLSLLLLIIASMDKSHTELVNTNRWMLLLAICVYTISFVFNGFDRVAMVFLFAQIVLVPNAIAKLQDEKLRKVLNVLVGAIFILYFVIVLIYRPDWLKITPYFM</sequence>
<dbReference type="InterPro" id="IPR049458">
    <property type="entry name" value="EpsG-like"/>
</dbReference>
<evidence type="ECO:0000313" key="3">
    <source>
        <dbReference type="Proteomes" id="UP001314262"/>
    </source>
</evidence>
<reference evidence="2 3" key="1">
    <citation type="submission" date="2023-10" db="EMBL/GenBank/DDBJ databases">
        <authorList>
            <person name="Botero Cardona J."/>
        </authorList>
    </citation>
    <scope>NUCLEOTIDE SEQUENCE [LARGE SCALE GENOMIC DNA]</scope>
    <source>
        <strain evidence="2 3">R-53137</strain>
    </source>
</reference>
<evidence type="ECO:0000313" key="2">
    <source>
        <dbReference type="EMBL" id="CAK1225933.1"/>
    </source>
</evidence>
<keyword evidence="1" id="KW-0472">Membrane</keyword>
<name>A0ABN9YMW0_9LACO</name>
<keyword evidence="1" id="KW-1133">Transmembrane helix</keyword>
<protein>
    <recommendedName>
        <fullName evidence="4">EpsG family protein</fullName>
    </recommendedName>
</protein>
<feature type="transmembrane region" description="Helical" evidence="1">
    <location>
        <begin position="240"/>
        <end position="258"/>
    </location>
</feature>
<comment type="caution">
    <text evidence="2">The sequence shown here is derived from an EMBL/GenBank/DDBJ whole genome shotgun (WGS) entry which is preliminary data.</text>
</comment>
<dbReference type="RefSeq" id="WP_338348860.1">
    <property type="nucleotide sequence ID" value="NZ_CAUZLT010000001.1"/>
</dbReference>
<dbReference type="EMBL" id="CAUZLT010000001">
    <property type="protein sequence ID" value="CAK1225933.1"/>
    <property type="molecule type" value="Genomic_DNA"/>
</dbReference>
<keyword evidence="3" id="KW-1185">Reference proteome</keyword>
<accession>A0ABN9YMW0</accession>
<feature type="transmembrane region" description="Helical" evidence="1">
    <location>
        <begin position="166"/>
        <end position="187"/>
    </location>
</feature>
<feature type="transmembrane region" description="Helical" evidence="1">
    <location>
        <begin position="270"/>
        <end position="286"/>
    </location>
</feature>
<evidence type="ECO:0008006" key="4">
    <source>
        <dbReference type="Google" id="ProtNLM"/>
    </source>
</evidence>
<organism evidence="2 3">
    <name type="scientific">Fructobacillus tropaeoli</name>
    <dbReference type="NCBI Taxonomy" id="709323"/>
    <lineage>
        <taxon>Bacteria</taxon>
        <taxon>Bacillati</taxon>
        <taxon>Bacillota</taxon>
        <taxon>Bacilli</taxon>
        <taxon>Lactobacillales</taxon>
        <taxon>Lactobacillaceae</taxon>
        <taxon>Fructobacillus</taxon>
    </lineage>
</organism>
<dbReference type="Proteomes" id="UP001314262">
    <property type="component" value="Unassembled WGS sequence"/>
</dbReference>
<feature type="transmembrane region" description="Helical" evidence="1">
    <location>
        <begin position="96"/>
        <end position="113"/>
    </location>
</feature>
<proteinExistence type="predicted"/>
<evidence type="ECO:0000256" key="1">
    <source>
        <dbReference type="SAM" id="Phobius"/>
    </source>
</evidence>
<gene>
    <name evidence="2" type="ORF">R53137_KAKDMLNK_00116</name>
</gene>